<keyword evidence="3" id="KW-0408">Iron</keyword>
<evidence type="ECO:0000313" key="8">
    <source>
        <dbReference type="EMBL" id="TXC64043.1"/>
    </source>
</evidence>
<sequence>MRRAELFAADHLQPGEMEAVDAHGWPVLVARLPDGYRAVLNRCSHVAAALDGGRIRRGAIQCPKHGAMFNLDNGHCIGGAYQPLRIFPAGVADGAVFVDVPDEAPTINDLPVVGI</sequence>
<dbReference type="InterPro" id="IPR017941">
    <property type="entry name" value="Rieske_2Fe-2S"/>
</dbReference>
<dbReference type="Gene3D" id="2.102.10.10">
    <property type="entry name" value="Rieske [2Fe-2S] iron-sulphur domain"/>
    <property type="match status" value="1"/>
</dbReference>
<dbReference type="GO" id="GO:0051537">
    <property type="term" value="F:2 iron, 2 sulfur cluster binding"/>
    <property type="evidence" value="ECO:0007669"/>
    <property type="project" value="UniProtKB-KW"/>
</dbReference>
<evidence type="ECO:0000256" key="2">
    <source>
        <dbReference type="ARBA" id="ARBA00022723"/>
    </source>
</evidence>
<dbReference type="PANTHER" id="PTHR21496:SF0">
    <property type="entry name" value="RIESKE DOMAIN-CONTAINING PROTEIN"/>
    <property type="match status" value="1"/>
</dbReference>
<proteinExistence type="inferred from homology"/>
<evidence type="ECO:0000313" key="9">
    <source>
        <dbReference type="Proteomes" id="UP000321249"/>
    </source>
</evidence>
<dbReference type="PROSITE" id="PS51296">
    <property type="entry name" value="RIESKE"/>
    <property type="match status" value="1"/>
</dbReference>
<keyword evidence="2" id="KW-0479">Metal-binding</keyword>
<dbReference type="SUPFAM" id="SSF50022">
    <property type="entry name" value="ISP domain"/>
    <property type="match status" value="1"/>
</dbReference>
<dbReference type="AlphaFoldDB" id="A0A5C6TUC5"/>
<dbReference type="PANTHER" id="PTHR21496">
    <property type="entry name" value="FERREDOXIN-RELATED"/>
    <property type="match status" value="1"/>
</dbReference>
<evidence type="ECO:0000256" key="5">
    <source>
        <dbReference type="ARBA" id="ARBA00034078"/>
    </source>
</evidence>
<reference evidence="8 9" key="1">
    <citation type="journal article" date="2015" name="J. Microbiol.">
        <title>Sphingosinicella ginsenosidimutans sp. nov., with ginsenoside converting activity.</title>
        <authorList>
            <person name="Kim J.K."/>
            <person name="Kang M.S."/>
            <person name="Park S.C."/>
            <person name="Kim K.M."/>
            <person name="Choi K."/>
            <person name="Yoon M.H."/>
            <person name="Im W.T."/>
        </authorList>
    </citation>
    <scope>NUCLEOTIDE SEQUENCE [LARGE SCALE GENOMIC DNA]</scope>
    <source>
        <strain evidence="8 9">BS-11</strain>
    </source>
</reference>
<accession>A0A5C6TUC5</accession>
<evidence type="ECO:0000256" key="1">
    <source>
        <dbReference type="ARBA" id="ARBA00022714"/>
    </source>
</evidence>
<dbReference type="OrthoDB" id="9800167at2"/>
<comment type="similarity">
    <text evidence="6">Belongs to the bacterial ring-hydroxylating dioxygenase ferredoxin component family.</text>
</comment>
<gene>
    <name evidence="8" type="ORF">FRZ32_10460</name>
</gene>
<dbReference type="InterPro" id="IPR036922">
    <property type="entry name" value="Rieske_2Fe-2S_sf"/>
</dbReference>
<feature type="domain" description="Rieske" evidence="7">
    <location>
        <begin position="4"/>
        <end position="98"/>
    </location>
</feature>
<evidence type="ECO:0000256" key="4">
    <source>
        <dbReference type="ARBA" id="ARBA00023014"/>
    </source>
</evidence>
<name>A0A5C6TUC5_9SPHN</name>
<evidence type="ECO:0000256" key="3">
    <source>
        <dbReference type="ARBA" id="ARBA00023004"/>
    </source>
</evidence>
<evidence type="ECO:0000256" key="6">
    <source>
        <dbReference type="ARBA" id="ARBA00038001"/>
    </source>
</evidence>
<keyword evidence="9" id="KW-1185">Reference proteome</keyword>
<dbReference type="GO" id="GO:0046872">
    <property type="term" value="F:metal ion binding"/>
    <property type="evidence" value="ECO:0007669"/>
    <property type="project" value="UniProtKB-KW"/>
</dbReference>
<dbReference type="EMBL" id="VOQQ01000001">
    <property type="protein sequence ID" value="TXC64043.1"/>
    <property type="molecule type" value="Genomic_DNA"/>
</dbReference>
<comment type="cofactor">
    <cofactor evidence="5">
        <name>[2Fe-2S] cluster</name>
        <dbReference type="ChEBI" id="CHEBI:190135"/>
    </cofactor>
</comment>
<evidence type="ECO:0000259" key="7">
    <source>
        <dbReference type="PROSITE" id="PS51296"/>
    </source>
</evidence>
<dbReference type="RefSeq" id="WP_147043449.1">
    <property type="nucleotide sequence ID" value="NZ_BAABIR010000001.1"/>
</dbReference>
<comment type="caution">
    <text evidence="8">The sequence shown here is derived from an EMBL/GenBank/DDBJ whole genome shotgun (WGS) entry which is preliminary data.</text>
</comment>
<dbReference type="Pfam" id="PF00355">
    <property type="entry name" value="Rieske"/>
    <property type="match status" value="1"/>
</dbReference>
<keyword evidence="4" id="KW-0411">Iron-sulfur</keyword>
<dbReference type="Proteomes" id="UP000321249">
    <property type="component" value="Unassembled WGS sequence"/>
</dbReference>
<protein>
    <submittedName>
        <fullName evidence="8">Rieske 2Fe-2S domain-containing protein</fullName>
    </submittedName>
</protein>
<keyword evidence="1" id="KW-0001">2Fe-2S</keyword>
<organism evidence="8 9">
    <name type="scientific">Allosphingosinicella ginsenosidimutans</name>
    <dbReference type="NCBI Taxonomy" id="1176539"/>
    <lineage>
        <taxon>Bacteria</taxon>
        <taxon>Pseudomonadati</taxon>
        <taxon>Pseudomonadota</taxon>
        <taxon>Alphaproteobacteria</taxon>
        <taxon>Sphingomonadales</taxon>
        <taxon>Sphingomonadaceae</taxon>
        <taxon>Allosphingosinicella</taxon>
    </lineage>
</organism>